<name>A0ABS2EZ42_9BACE</name>
<accession>A0ABS2EZ42</accession>
<evidence type="ECO:0000313" key="1">
    <source>
        <dbReference type="EMBL" id="MBM6759873.1"/>
    </source>
</evidence>
<comment type="caution">
    <text evidence="1">The sequence shown here is derived from an EMBL/GenBank/DDBJ whole genome shotgun (WGS) entry which is preliminary data.</text>
</comment>
<keyword evidence="2" id="KW-1185">Reference proteome</keyword>
<dbReference type="EMBL" id="JACJJW010000075">
    <property type="protein sequence ID" value="MBM6759873.1"/>
    <property type="molecule type" value="Genomic_DNA"/>
</dbReference>
<dbReference type="Proteomes" id="UP000703295">
    <property type="component" value="Unassembled WGS sequence"/>
</dbReference>
<dbReference type="RefSeq" id="WP_204477484.1">
    <property type="nucleotide sequence ID" value="NZ_JACJJW010000075.1"/>
</dbReference>
<reference evidence="1 2" key="1">
    <citation type="journal article" date="2021" name="Sci. Rep.">
        <title>The distribution of antibiotic resistance genes in chicken gut microbiota commensals.</title>
        <authorList>
            <person name="Juricova H."/>
            <person name="Matiasovicova J."/>
            <person name="Kubasova T."/>
            <person name="Cejkova D."/>
            <person name="Rychlik I."/>
        </authorList>
    </citation>
    <scope>NUCLEOTIDE SEQUENCE [LARGE SCALE GENOMIC DNA]</scope>
    <source>
        <strain evidence="1 2">An801</strain>
    </source>
</reference>
<proteinExistence type="predicted"/>
<organism evidence="1 2">
    <name type="scientific">Bacteroides mediterraneensis</name>
    <dbReference type="NCBI Taxonomy" id="1841856"/>
    <lineage>
        <taxon>Bacteria</taxon>
        <taxon>Pseudomonadati</taxon>
        <taxon>Bacteroidota</taxon>
        <taxon>Bacteroidia</taxon>
        <taxon>Bacteroidales</taxon>
        <taxon>Bacteroidaceae</taxon>
        <taxon>Bacteroides</taxon>
    </lineage>
</organism>
<evidence type="ECO:0000313" key="2">
    <source>
        <dbReference type="Proteomes" id="UP000703295"/>
    </source>
</evidence>
<sequence length="80" mass="9515">MKDEDVWLRMADLLHEHNDKTIKEELRKLADELEKLEPERNPCSTDCALFRQGTCPFDWREKEEKCPRWKLAKNKKAGDG</sequence>
<protein>
    <submittedName>
        <fullName evidence="1">Uncharacterized protein</fullName>
    </submittedName>
</protein>
<gene>
    <name evidence="1" type="ORF">H6A31_14580</name>
</gene>